<dbReference type="EMBL" id="PYGF01000002">
    <property type="protein sequence ID" value="PSL06493.1"/>
    <property type="molecule type" value="Genomic_DNA"/>
</dbReference>
<dbReference type="RefSeq" id="WP_106566418.1">
    <property type="nucleotide sequence ID" value="NZ_PYGF01000002.1"/>
</dbReference>
<dbReference type="Gene3D" id="3.30.70.2860">
    <property type="match status" value="1"/>
</dbReference>
<dbReference type="InterPro" id="IPR008136">
    <property type="entry name" value="CinA_C"/>
</dbReference>
<dbReference type="Gene3D" id="3.90.950.20">
    <property type="entry name" value="CinA-like"/>
    <property type="match status" value="1"/>
</dbReference>
<dbReference type="NCBIfam" id="TIGR00199">
    <property type="entry name" value="PncC_domain"/>
    <property type="match status" value="1"/>
</dbReference>
<sequence>MTNYKEVKAEILAIGDELLYGQIMDTNSHWISQELDKIGVRVVRRTTVGDNRESILSAFESAEKRADIILMTGGLGPTNDDLTKPLLAEYFNCEIKLVPEALEAVRIFFERRGRELTHLNKLQAHLPTNCTYIPNELGTAPGMWFHEKGKIWMSMPGVPHEMKKLMTDQVIPRLKEIFPLPHIYHKVIKTVGIGESWLADLIKDWEANLPPHIRLAYLPSLGQVRLRLTAFGSNTKELEQEVEQELKKLNPLIDKYIYGYNQETLEEAIGRLLKLHGKNVAFAESCSGGYISHLVTTVPGSSDYFQGAIIPYHNEFKNNILGVENDVLKKFGAVSEETVIQMAENVRKLFRSDIGLSSSGIAGPSGGTDEKPVGTVWIACAMEKKTLTKKLLLTQDRMLNIQLTAVAVLNLLRLCLEEKTE</sequence>
<proteinExistence type="inferred from homology"/>
<evidence type="ECO:0000256" key="1">
    <source>
        <dbReference type="HAMAP-Rule" id="MF_00226"/>
    </source>
</evidence>
<comment type="similarity">
    <text evidence="1">Belongs to the CinA family.</text>
</comment>
<dbReference type="HAMAP" id="MF_00226_B">
    <property type="entry name" value="CinA_B"/>
    <property type="match status" value="1"/>
</dbReference>
<dbReference type="Pfam" id="PF02464">
    <property type="entry name" value="CinA"/>
    <property type="match status" value="1"/>
</dbReference>
<dbReference type="AlphaFoldDB" id="A0A2P8EAJ2"/>
<dbReference type="InterPro" id="IPR036425">
    <property type="entry name" value="MoaB/Mog-like_dom_sf"/>
</dbReference>
<dbReference type="PANTHER" id="PTHR13939">
    <property type="entry name" value="NICOTINAMIDE-NUCLEOTIDE AMIDOHYDROLASE PNCC"/>
    <property type="match status" value="1"/>
</dbReference>
<dbReference type="InterPro" id="IPR041424">
    <property type="entry name" value="CinA_KH"/>
</dbReference>
<dbReference type="Gene3D" id="3.40.980.10">
    <property type="entry name" value="MoaB/Mog-like domain"/>
    <property type="match status" value="1"/>
</dbReference>
<dbReference type="Proteomes" id="UP000240708">
    <property type="component" value="Unassembled WGS sequence"/>
</dbReference>
<comment type="caution">
    <text evidence="3">The sequence shown here is derived from an EMBL/GenBank/DDBJ whole genome shotgun (WGS) entry which is preliminary data.</text>
</comment>
<keyword evidence="4" id="KW-1185">Reference proteome</keyword>
<dbReference type="InterPro" id="IPR050101">
    <property type="entry name" value="CinA"/>
</dbReference>
<organism evidence="3 4">
    <name type="scientific">Cecembia rubra</name>
    <dbReference type="NCBI Taxonomy" id="1485585"/>
    <lineage>
        <taxon>Bacteria</taxon>
        <taxon>Pseudomonadati</taxon>
        <taxon>Bacteroidota</taxon>
        <taxon>Cytophagia</taxon>
        <taxon>Cytophagales</taxon>
        <taxon>Cyclobacteriaceae</taxon>
        <taxon>Cecembia</taxon>
    </lineage>
</organism>
<reference evidence="3 4" key="1">
    <citation type="submission" date="2018-03" db="EMBL/GenBank/DDBJ databases">
        <title>Genomic Encyclopedia of Archaeal and Bacterial Type Strains, Phase II (KMG-II): from individual species to whole genera.</title>
        <authorList>
            <person name="Goeker M."/>
        </authorList>
    </citation>
    <scope>NUCLEOTIDE SEQUENCE [LARGE SCALE GENOMIC DNA]</scope>
    <source>
        <strain evidence="3 4">DSM 28057</strain>
    </source>
</reference>
<dbReference type="Pfam" id="PF00994">
    <property type="entry name" value="MoCF_biosynth"/>
    <property type="match status" value="1"/>
</dbReference>
<dbReference type="InterPro" id="IPR001453">
    <property type="entry name" value="MoaB/Mog_dom"/>
</dbReference>
<dbReference type="NCBIfam" id="NF001813">
    <property type="entry name" value="PRK00549.1"/>
    <property type="match status" value="1"/>
</dbReference>
<dbReference type="SUPFAM" id="SSF142433">
    <property type="entry name" value="CinA-like"/>
    <property type="match status" value="1"/>
</dbReference>
<dbReference type="SUPFAM" id="SSF53218">
    <property type="entry name" value="Molybdenum cofactor biosynthesis proteins"/>
    <property type="match status" value="1"/>
</dbReference>
<evidence type="ECO:0000313" key="4">
    <source>
        <dbReference type="Proteomes" id="UP000240708"/>
    </source>
</evidence>
<gene>
    <name evidence="3" type="ORF">CLV48_102309</name>
</gene>
<feature type="domain" description="MoaB/Mog" evidence="2">
    <location>
        <begin position="10"/>
        <end position="177"/>
    </location>
</feature>
<dbReference type="NCBIfam" id="TIGR00200">
    <property type="entry name" value="cinA_nterm"/>
    <property type="match status" value="1"/>
</dbReference>
<dbReference type="PANTHER" id="PTHR13939:SF0">
    <property type="entry name" value="NMN AMIDOHYDROLASE-LIKE PROTEIN YFAY"/>
    <property type="match status" value="1"/>
</dbReference>
<dbReference type="InterPro" id="IPR008135">
    <property type="entry name" value="Competence-induced_CinA"/>
</dbReference>
<dbReference type="PIRSF" id="PIRSF006728">
    <property type="entry name" value="CinA"/>
    <property type="match status" value="1"/>
</dbReference>
<name>A0A2P8EAJ2_9BACT</name>
<evidence type="ECO:0000259" key="2">
    <source>
        <dbReference type="SMART" id="SM00852"/>
    </source>
</evidence>
<accession>A0A2P8EAJ2</accession>
<dbReference type="NCBIfam" id="TIGR00177">
    <property type="entry name" value="molyb_syn"/>
    <property type="match status" value="1"/>
</dbReference>
<evidence type="ECO:0000313" key="3">
    <source>
        <dbReference type="EMBL" id="PSL06493.1"/>
    </source>
</evidence>
<dbReference type="OrthoDB" id="9801454at2"/>
<dbReference type="SMART" id="SM00852">
    <property type="entry name" value="MoCF_biosynth"/>
    <property type="match status" value="1"/>
</dbReference>
<dbReference type="Pfam" id="PF18146">
    <property type="entry name" value="CinA_KH"/>
    <property type="match status" value="1"/>
</dbReference>
<dbReference type="InterPro" id="IPR036653">
    <property type="entry name" value="CinA-like_C"/>
</dbReference>
<protein>
    <recommendedName>
        <fullName evidence="1">CinA-like protein</fullName>
    </recommendedName>
</protein>
<dbReference type="CDD" id="cd00885">
    <property type="entry name" value="cinA"/>
    <property type="match status" value="1"/>
</dbReference>